<proteinExistence type="predicted"/>
<dbReference type="Proteomes" id="UP000631114">
    <property type="component" value="Unassembled WGS sequence"/>
</dbReference>
<dbReference type="InterPro" id="IPR017930">
    <property type="entry name" value="Myb_dom"/>
</dbReference>
<accession>A0A835IAG8</accession>
<gene>
    <name evidence="2" type="ORF">IFM89_038868</name>
</gene>
<comment type="caution">
    <text evidence="2">The sequence shown here is derived from an EMBL/GenBank/DDBJ whole genome shotgun (WGS) entry which is preliminary data.</text>
</comment>
<dbReference type="InterPro" id="IPR015495">
    <property type="entry name" value="Myb_TF_plants"/>
</dbReference>
<feature type="non-terminal residue" evidence="2">
    <location>
        <position position="1"/>
    </location>
</feature>
<dbReference type="InterPro" id="IPR009057">
    <property type="entry name" value="Homeodomain-like_sf"/>
</dbReference>
<evidence type="ECO:0000313" key="3">
    <source>
        <dbReference type="Proteomes" id="UP000631114"/>
    </source>
</evidence>
<sequence>MVAYQSLNRNSKSCRLRWVNYLRPSLKRGQLTPEEENIIRAACHVGKQSKVSTKYLLKRKVGKIMYPNMEEQCFSMVSQNGVSTS</sequence>
<dbReference type="Gene3D" id="1.10.10.60">
    <property type="entry name" value="Homeodomain-like"/>
    <property type="match status" value="1"/>
</dbReference>
<feature type="domain" description="HTH myb-type" evidence="1">
    <location>
        <begin position="1"/>
        <end position="26"/>
    </location>
</feature>
<dbReference type="AlphaFoldDB" id="A0A835IAG8"/>
<reference evidence="2 3" key="1">
    <citation type="submission" date="2020-10" db="EMBL/GenBank/DDBJ databases">
        <title>The Coptis chinensis genome and diversification of protoberbering-type alkaloids.</title>
        <authorList>
            <person name="Wang B."/>
            <person name="Shu S."/>
            <person name="Song C."/>
            <person name="Liu Y."/>
        </authorList>
    </citation>
    <scope>NUCLEOTIDE SEQUENCE [LARGE SCALE GENOMIC DNA]</scope>
    <source>
        <strain evidence="2">HL-2020</strain>
        <tissue evidence="2">Leaf</tissue>
    </source>
</reference>
<protein>
    <recommendedName>
        <fullName evidence="1">HTH myb-type domain-containing protein</fullName>
    </recommendedName>
</protein>
<dbReference type="Pfam" id="PF13921">
    <property type="entry name" value="Myb_DNA-bind_6"/>
    <property type="match status" value="1"/>
</dbReference>
<dbReference type="EMBL" id="JADFTS010000004">
    <property type="protein sequence ID" value="KAF9612298.1"/>
    <property type="molecule type" value="Genomic_DNA"/>
</dbReference>
<evidence type="ECO:0000313" key="2">
    <source>
        <dbReference type="EMBL" id="KAF9612298.1"/>
    </source>
</evidence>
<name>A0A835IAG8_9MAGN</name>
<dbReference type="PROSITE" id="PS51294">
    <property type="entry name" value="HTH_MYB"/>
    <property type="match status" value="1"/>
</dbReference>
<dbReference type="PANTHER" id="PTHR10641">
    <property type="entry name" value="MYB FAMILY TRANSCRIPTION FACTOR"/>
    <property type="match status" value="1"/>
</dbReference>
<dbReference type="OrthoDB" id="2143914at2759"/>
<dbReference type="PANTHER" id="PTHR10641:SF1387">
    <property type="entry name" value="OS08G0486300 PROTEIN"/>
    <property type="match status" value="1"/>
</dbReference>
<dbReference type="SUPFAM" id="SSF46689">
    <property type="entry name" value="Homeodomain-like"/>
    <property type="match status" value="1"/>
</dbReference>
<keyword evidence="3" id="KW-1185">Reference proteome</keyword>
<evidence type="ECO:0000259" key="1">
    <source>
        <dbReference type="PROSITE" id="PS51294"/>
    </source>
</evidence>
<organism evidence="2 3">
    <name type="scientific">Coptis chinensis</name>
    <dbReference type="NCBI Taxonomy" id="261450"/>
    <lineage>
        <taxon>Eukaryota</taxon>
        <taxon>Viridiplantae</taxon>
        <taxon>Streptophyta</taxon>
        <taxon>Embryophyta</taxon>
        <taxon>Tracheophyta</taxon>
        <taxon>Spermatophyta</taxon>
        <taxon>Magnoliopsida</taxon>
        <taxon>Ranunculales</taxon>
        <taxon>Ranunculaceae</taxon>
        <taxon>Coptidoideae</taxon>
        <taxon>Coptis</taxon>
    </lineage>
</organism>